<dbReference type="eggNOG" id="COG4249">
    <property type="taxonomic scope" value="Bacteria"/>
</dbReference>
<name>A7NJN4_ROSCS</name>
<evidence type="ECO:0000313" key="1">
    <source>
        <dbReference type="EMBL" id="ABU57704.1"/>
    </source>
</evidence>
<keyword evidence="2" id="KW-1185">Reference proteome</keyword>
<organism evidence="1 2">
    <name type="scientific">Roseiflexus castenholzii (strain DSM 13941 / HLO8)</name>
    <dbReference type="NCBI Taxonomy" id="383372"/>
    <lineage>
        <taxon>Bacteria</taxon>
        <taxon>Bacillati</taxon>
        <taxon>Chloroflexota</taxon>
        <taxon>Chloroflexia</taxon>
        <taxon>Chloroflexales</taxon>
        <taxon>Roseiflexineae</taxon>
        <taxon>Roseiflexaceae</taxon>
        <taxon>Roseiflexus</taxon>
    </lineage>
</organism>
<dbReference type="Proteomes" id="UP000000263">
    <property type="component" value="Chromosome"/>
</dbReference>
<dbReference type="AlphaFoldDB" id="A7NJN4"/>
<sequence length="206" mass="22338">MDPNVVELAQKIGAFLLPLLPYLLKAGEEADKEAGKKFGGEAWEQAKALWGKLAPNERMHKAAEAAAALPENPAIQQGLAAEIARALEEDRDLQQEIARLWGEAQAAGVTVIAGGEHAVAIGGDVTGSVIVTGDRNTVQQGKYNIQIDQASGLAIGDGATVHRDAGQLQAVDLHHRRRTRRCNAPMMTWLHCNNLPSMVFYRYEIR</sequence>
<evidence type="ECO:0000313" key="2">
    <source>
        <dbReference type="Proteomes" id="UP000000263"/>
    </source>
</evidence>
<accession>A7NJN4</accession>
<proteinExistence type="predicted"/>
<gene>
    <name evidence="1" type="ordered locus">Rcas_1612</name>
</gene>
<reference evidence="1 2" key="1">
    <citation type="submission" date="2007-08" db="EMBL/GenBank/DDBJ databases">
        <title>Complete sequence of Roseiflexus castenholzii DSM 13941.</title>
        <authorList>
            <consortium name="US DOE Joint Genome Institute"/>
            <person name="Copeland A."/>
            <person name="Lucas S."/>
            <person name="Lapidus A."/>
            <person name="Barry K."/>
            <person name="Glavina del Rio T."/>
            <person name="Dalin E."/>
            <person name="Tice H."/>
            <person name="Pitluck S."/>
            <person name="Thompson L.S."/>
            <person name="Brettin T."/>
            <person name="Bruce D."/>
            <person name="Detter J.C."/>
            <person name="Han C."/>
            <person name="Tapia R."/>
            <person name="Schmutz J."/>
            <person name="Larimer F."/>
            <person name="Land M."/>
            <person name="Hauser L."/>
            <person name="Kyrpides N."/>
            <person name="Mikhailova N."/>
            <person name="Bryant D.A."/>
            <person name="Hanada S."/>
            <person name="Tsukatani Y."/>
            <person name="Richardson P."/>
        </authorList>
    </citation>
    <scope>NUCLEOTIDE SEQUENCE [LARGE SCALE GENOMIC DNA]</scope>
    <source>
        <strain evidence="2">DSM 13941 / HLO8</strain>
    </source>
</reference>
<dbReference type="STRING" id="383372.Rcas_1612"/>
<dbReference type="KEGG" id="rca:Rcas_1612"/>
<protein>
    <submittedName>
        <fullName evidence="1">Uncharacterized protein</fullName>
    </submittedName>
</protein>
<dbReference type="OrthoDB" id="487163at2"/>
<dbReference type="HOGENOM" id="CLU_1331105_0_0_0"/>
<dbReference type="RefSeq" id="WP_012120132.1">
    <property type="nucleotide sequence ID" value="NC_009767.1"/>
</dbReference>
<dbReference type="EMBL" id="CP000804">
    <property type="protein sequence ID" value="ABU57704.1"/>
    <property type="molecule type" value="Genomic_DNA"/>
</dbReference>